<name>A0ACB8RS58_9AGAM</name>
<accession>A0ACB8RS58</accession>
<reference evidence="1" key="1">
    <citation type="submission" date="2021-02" db="EMBL/GenBank/DDBJ databases">
        <authorList>
            <consortium name="DOE Joint Genome Institute"/>
            <person name="Ahrendt S."/>
            <person name="Looney B.P."/>
            <person name="Miyauchi S."/>
            <person name="Morin E."/>
            <person name="Drula E."/>
            <person name="Courty P.E."/>
            <person name="Chicoki N."/>
            <person name="Fauchery L."/>
            <person name="Kohler A."/>
            <person name="Kuo A."/>
            <person name="Labutti K."/>
            <person name="Pangilinan J."/>
            <person name="Lipzen A."/>
            <person name="Riley R."/>
            <person name="Andreopoulos W."/>
            <person name="He G."/>
            <person name="Johnson J."/>
            <person name="Barry K.W."/>
            <person name="Grigoriev I.V."/>
            <person name="Nagy L."/>
            <person name="Hibbett D."/>
            <person name="Henrissat B."/>
            <person name="Matheny P.B."/>
            <person name="Labbe J."/>
            <person name="Martin F."/>
        </authorList>
    </citation>
    <scope>NUCLEOTIDE SEQUENCE</scope>
    <source>
        <strain evidence="1">FP105234-sp</strain>
    </source>
</reference>
<reference evidence="1" key="2">
    <citation type="journal article" date="2022" name="New Phytol.">
        <title>Evolutionary transition to the ectomycorrhizal habit in the genomes of a hyperdiverse lineage of mushroom-forming fungi.</title>
        <authorList>
            <person name="Looney B."/>
            <person name="Miyauchi S."/>
            <person name="Morin E."/>
            <person name="Drula E."/>
            <person name="Courty P.E."/>
            <person name="Kohler A."/>
            <person name="Kuo A."/>
            <person name="LaButti K."/>
            <person name="Pangilinan J."/>
            <person name="Lipzen A."/>
            <person name="Riley R."/>
            <person name="Andreopoulos W."/>
            <person name="He G."/>
            <person name="Johnson J."/>
            <person name="Nolan M."/>
            <person name="Tritt A."/>
            <person name="Barry K.W."/>
            <person name="Grigoriev I.V."/>
            <person name="Nagy L.G."/>
            <person name="Hibbett D."/>
            <person name="Henrissat B."/>
            <person name="Matheny P.B."/>
            <person name="Labbe J."/>
            <person name="Martin F.M."/>
        </authorList>
    </citation>
    <scope>NUCLEOTIDE SEQUENCE</scope>
    <source>
        <strain evidence="1">FP105234-sp</strain>
    </source>
</reference>
<protein>
    <submittedName>
        <fullName evidence="1">Uncharacterized protein</fullName>
    </submittedName>
</protein>
<evidence type="ECO:0000313" key="1">
    <source>
        <dbReference type="EMBL" id="KAI0047006.1"/>
    </source>
</evidence>
<organism evidence="1 2">
    <name type="scientific">Auriscalpium vulgare</name>
    <dbReference type="NCBI Taxonomy" id="40419"/>
    <lineage>
        <taxon>Eukaryota</taxon>
        <taxon>Fungi</taxon>
        <taxon>Dikarya</taxon>
        <taxon>Basidiomycota</taxon>
        <taxon>Agaricomycotina</taxon>
        <taxon>Agaricomycetes</taxon>
        <taxon>Russulales</taxon>
        <taxon>Auriscalpiaceae</taxon>
        <taxon>Auriscalpium</taxon>
    </lineage>
</organism>
<proteinExistence type="predicted"/>
<sequence>MLPHSHPRLPSPKAFRRTATSVLAGYCDPRPARDVLTTVLSGVPFDKAVEEQKQERKERAQAKKRTKLAAAARDPREPVAPEAVSAPPHVPPTLVEHHVEASTSWGSRPFFHLATKLRSSSVTPPPMPSSPTTTTGPSISSSHHYDLGSDAGTLAPPHPRKKRPASRKGWKGWVEGSPATPGKLIDFENVKVLKGRHTRSGKSFDGVRNGTSKVLKGRHTRSGKSFDGM</sequence>
<comment type="caution">
    <text evidence="1">The sequence shown here is derived from an EMBL/GenBank/DDBJ whole genome shotgun (WGS) entry which is preliminary data.</text>
</comment>
<dbReference type="Proteomes" id="UP000814033">
    <property type="component" value="Unassembled WGS sequence"/>
</dbReference>
<dbReference type="EMBL" id="MU275913">
    <property type="protein sequence ID" value="KAI0047006.1"/>
    <property type="molecule type" value="Genomic_DNA"/>
</dbReference>
<gene>
    <name evidence="1" type="ORF">FA95DRAFT_1679403</name>
</gene>
<evidence type="ECO:0000313" key="2">
    <source>
        <dbReference type="Proteomes" id="UP000814033"/>
    </source>
</evidence>
<keyword evidence="2" id="KW-1185">Reference proteome</keyword>